<evidence type="ECO:0000313" key="2">
    <source>
        <dbReference type="EMBL" id="MED6128705.1"/>
    </source>
</evidence>
<dbReference type="Proteomes" id="UP001341840">
    <property type="component" value="Unassembled WGS sequence"/>
</dbReference>
<keyword evidence="3" id="KW-1185">Reference proteome</keyword>
<feature type="compositionally biased region" description="Low complexity" evidence="1">
    <location>
        <begin position="40"/>
        <end position="59"/>
    </location>
</feature>
<organism evidence="2 3">
    <name type="scientific">Stylosanthes scabra</name>
    <dbReference type="NCBI Taxonomy" id="79078"/>
    <lineage>
        <taxon>Eukaryota</taxon>
        <taxon>Viridiplantae</taxon>
        <taxon>Streptophyta</taxon>
        <taxon>Embryophyta</taxon>
        <taxon>Tracheophyta</taxon>
        <taxon>Spermatophyta</taxon>
        <taxon>Magnoliopsida</taxon>
        <taxon>eudicotyledons</taxon>
        <taxon>Gunneridae</taxon>
        <taxon>Pentapetalae</taxon>
        <taxon>rosids</taxon>
        <taxon>fabids</taxon>
        <taxon>Fabales</taxon>
        <taxon>Fabaceae</taxon>
        <taxon>Papilionoideae</taxon>
        <taxon>50 kb inversion clade</taxon>
        <taxon>dalbergioids sensu lato</taxon>
        <taxon>Dalbergieae</taxon>
        <taxon>Pterocarpus clade</taxon>
        <taxon>Stylosanthes</taxon>
    </lineage>
</organism>
<protein>
    <submittedName>
        <fullName evidence="2">Uncharacterized protein</fullName>
    </submittedName>
</protein>
<feature type="non-terminal residue" evidence="2">
    <location>
        <position position="1"/>
    </location>
</feature>
<feature type="compositionally biased region" description="Basic residues" evidence="1">
    <location>
        <begin position="1"/>
        <end position="13"/>
    </location>
</feature>
<feature type="region of interest" description="Disordered" evidence="1">
    <location>
        <begin position="1"/>
        <end position="75"/>
    </location>
</feature>
<accession>A0ABU6RY30</accession>
<evidence type="ECO:0000313" key="3">
    <source>
        <dbReference type="Proteomes" id="UP001341840"/>
    </source>
</evidence>
<reference evidence="2 3" key="1">
    <citation type="journal article" date="2023" name="Plants (Basel)">
        <title>Bridging the Gap: Combining Genomics and Transcriptomics Approaches to Understand Stylosanthes scabra, an Orphan Legume from the Brazilian Caatinga.</title>
        <authorList>
            <person name="Ferreira-Neto J.R.C."/>
            <person name="da Silva M.D."/>
            <person name="Binneck E."/>
            <person name="de Melo N.F."/>
            <person name="da Silva R.H."/>
            <person name="de Melo A.L.T.M."/>
            <person name="Pandolfi V."/>
            <person name="Bustamante F.O."/>
            <person name="Brasileiro-Vidal A.C."/>
            <person name="Benko-Iseppon A.M."/>
        </authorList>
    </citation>
    <scope>NUCLEOTIDE SEQUENCE [LARGE SCALE GENOMIC DNA]</scope>
    <source>
        <tissue evidence="2">Leaves</tissue>
    </source>
</reference>
<name>A0ABU6RY30_9FABA</name>
<gene>
    <name evidence="2" type="ORF">PIB30_100596</name>
</gene>
<comment type="caution">
    <text evidence="2">The sequence shown here is derived from an EMBL/GenBank/DDBJ whole genome shotgun (WGS) entry which is preliminary data.</text>
</comment>
<sequence>RRQGRIRRRSPGLHHHDPCQAEEVDFSQSAPTPAPTRGEPAPALAPGSSSSPPANLSPAKFRMKQPIIRPPSTTIANPKELIIGLPTAASTNLKEPQAFTFMPTPGFKPPRNM</sequence>
<evidence type="ECO:0000256" key="1">
    <source>
        <dbReference type="SAM" id="MobiDB-lite"/>
    </source>
</evidence>
<proteinExistence type="predicted"/>
<dbReference type="EMBL" id="JASCZI010033037">
    <property type="protein sequence ID" value="MED6128705.1"/>
    <property type="molecule type" value="Genomic_DNA"/>
</dbReference>